<name>G5AJB4_PHYSP</name>
<dbReference type="InParanoid" id="G5AJB4"/>
<dbReference type="Proteomes" id="UP000002640">
    <property type="component" value="Unassembled WGS sequence"/>
</dbReference>
<sequence length="162" mass="18160">MRKRWRGACLFGRRLLRFFTSFQVELRGNYSVERVRNLTTYHQTTSTLWALLVAVVSPFPCLVVVALVDCVPLAAPKEGLRANYLFWFRDYVSIALMTCAILEQFRINVPGLKINSMKTISMPIISSAGAIAFMIVMASVIGFPLPFALVVGIPVWFAALII</sequence>
<evidence type="ECO:0000313" key="2">
    <source>
        <dbReference type="EMBL" id="EGZ04384.1"/>
    </source>
</evidence>
<evidence type="ECO:0000313" key="3">
    <source>
        <dbReference type="Proteomes" id="UP000002640"/>
    </source>
</evidence>
<keyword evidence="1" id="KW-0812">Transmembrane</keyword>
<feature type="non-terminal residue" evidence="2">
    <location>
        <position position="162"/>
    </location>
</feature>
<reference evidence="2 3" key="1">
    <citation type="journal article" date="2006" name="Science">
        <title>Phytophthora genome sequences uncover evolutionary origins and mechanisms of pathogenesis.</title>
        <authorList>
            <person name="Tyler B.M."/>
            <person name="Tripathy S."/>
            <person name="Zhang X."/>
            <person name="Dehal P."/>
            <person name="Jiang R.H."/>
            <person name="Aerts A."/>
            <person name="Arredondo F.D."/>
            <person name="Baxter L."/>
            <person name="Bensasson D."/>
            <person name="Beynon J.L."/>
            <person name="Chapman J."/>
            <person name="Damasceno C.M."/>
            <person name="Dorrance A.E."/>
            <person name="Dou D."/>
            <person name="Dickerman A.W."/>
            <person name="Dubchak I.L."/>
            <person name="Garbelotto M."/>
            <person name="Gijzen M."/>
            <person name="Gordon S.G."/>
            <person name="Govers F."/>
            <person name="Grunwald N.J."/>
            <person name="Huang W."/>
            <person name="Ivors K.L."/>
            <person name="Jones R.W."/>
            <person name="Kamoun S."/>
            <person name="Krampis K."/>
            <person name="Lamour K.H."/>
            <person name="Lee M.K."/>
            <person name="McDonald W.H."/>
            <person name="Medina M."/>
            <person name="Meijer H.J."/>
            <person name="Nordberg E.K."/>
            <person name="Maclean D.J."/>
            <person name="Ospina-Giraldo M.D."/>
            <person name="Morris P.F."/>
            <person name="Phuntumart V."/>
            <person name="Putnam N.H."/>
            <person name="Rash S."/>
            <person name="Rose J.K."/>
            <person name="Sakihama Y."/>
            <person name="Salamov A.A."/>
            <person name="Savidor A."/>
            <person name="Scheuring C.F."/>
            <person name="Smith B.M."/>
            <person name="Sobral B.W."/>
            <person name="Terry A."/>
            <person name="Torto-Alalibo T.A."/>
            <person name="Win J."/>
            <person name="Xu Z."/>
            <person name="Zhang H."/>
            <person name="Grigoriev I.V."/>
            <person name="Rokhsar D.S."/>
            <person name="Boore J.L."/>
        </authorList>
    </citation>
    <scope>NUCLEOTIDE SEQUENCE [LARGE SCALE GENOMIC DNA]</scope>
    <source>
        <strain evidence="2 3">P6497</strain>
    </source>
</reference>
<dbReference type="RefSeq" id="XP_009540165.1">
    <property type="nucleotide sequence ID" value="XM_009541870.1"/>
</dbReference>
<keyword evidence="1" id="KW-0472">Membrane</keyword>
<proteinExistence type="predicted"/>
<evidence type="ECO:0000256" key="1">
    <source>
        <dbReference type="SAM" id="Phobius"/>
    </source>
</evidence>
<feature type="transmembrane region" description="Helical" evidence="1">
    <location>
        <begin position="88"/>
        <end position="107"/>
    </location>
</feature>
<gene>
    <name evidence="2" type="ORF">PHYSODRAFT_536537</name>
</gene>
<organism evidence="2 3">
    <name type="scientific">Phytophthora sojae (strain P6497)</name>
    <name type="common">Soybean stem and root rot agent</name>
    <name type="synonym">Phytophthora megasperma f. sp. glycines</name>
    <dbReference type="NCBI Taxonomy" id="1094619"/>
    <lineage>
        <taxon>Eukaryota</taxon>
        <taxon>Sar</taxon>
        <taxon>Stramenopiles</taxon>
        <taxon>Oomycota</taxon>
        <taxon>Peronosporomycetes</taxon>
        <taxon>Peronosporales</taxon>
        <taxon>Peronosporaceae</taxon>
        <taxon>Phytophthora</taxon>
    </lineage>
</organism>
<keyword evidence="3" id="KW-1185">Reference proteome</keyword>
<dbReference type="OMA" id="FWIRNIC"/>
<feature type="transmembrane region" description="Helical" evidence="1">
    <location>
        <begin position="48"/>
        <end position="68"/>
    </location>
</feature>
<dbReference type="KEGG" id="psoj:PHYSODRAFT_536537"/>
<keyword evidence="1" id="KW-1133">Transmembrane helix</keyword>
<accession>G5AJB4</accession>
<dbReference type="EMBL" id="JH159196">
    <property type="protein sequence ID" value="EGZ04384.1"/>
    <property type="molecule type" value="Genomic_DNA"/>
</dbReference>
<dbReference type="AlphaFoldDB" id="G5AJB4"/>
<protein>
    <submittedName>
        <fullName evidence="2">Uncharacterized protein</fullName>
    </submittedName>
</protein>
<dbReference type="GeneID" id="20662282"/>